<dbReference type="OrthoDB" id="9791752at2"/>
<dbReference type="Proteomes" id="UP000294668">
    <property type="component" value="Unassembled WGS sequence"/>
</dbReference>
<reference evidence="2" key="3">
    <citation type="submission" date="2019-02" db="EMBL/GenBank/DDBJ databases">
        <authorList>
            <person name="Buron G."/>
            <person name="Chaylann A."/>
            <person name="Dolejs I."/>
            <person name="Forster J."/>
            <person name="Miks M.H."/>
        </authorList>
    </citation>
    <scope>NUCLEOTIDE SEQUENCE</scope>
    <source>
        <strain evidence="2">DSM 10551</strain>
    </source>
</reference>
<dbReference type="EMBL" id="BDGB01000161">
    <property type="protein sequence ID" value="GAW73362.1"/>
    <property type="molecule type" value="Genomic_DNA"/>
</dbReference>
<proteinExistence type="predicted"/>
<evidence type="ECO:0000313" key="1">
    <source>
        <dbReference type="EMBL" id="GAW73362.1"/>
    </source>
</evidence>
<evidence type="ECO:0000313" key="4">
    <source>
        <dbReference type="Proteomes" id="UP000294668"/>
    </source>
</evidence>
<accession>A0A224VLR1</accession>
<evidence type="ECO:0000313" key="3">
    <source>
        <dbReference type="Proteomes" id="UP000214739"/>
    </source>
</evidence>
<dbReference type="RefSeq" id="WP_057961892.1">
    <property type="nucleotide sequence ID" value="NZ_BAAAXO010000030.1"/>
</dbReference>
<reference evidence="2 4" key="2">
    <citation type="journal article" date="2019" name="Appl. Microbiol. Biotechnol.">
        <title>Uncovering carbohydrate metabolism through a genotype-phenotype association study of 56 lactic acid bacteria genomes.</title>
        <authorList>
            <person name="Buron-Moles G."/>
            <person name="Chailyan A."/>
            <person name="Dolejs I."/>
            <person name="Forster J."/>
            <person name="Miks M.H."/>
        </authorList>
    </citation>
    <scope>NUCLEOTIDE SEQUENCE [LARGE SCALE GENOMIC DNA]</scope>
    <source>
        <strain evidence="2 4">DSM 10551</strain>
    </source>
</reference>
<dbReference type="AlphaFoldDB" id="A0A224VLR1"/>
<gene>
    <name evidence="2" type="ORF">C5L28_002452</name>
    <name evidence="1" type="ORF">LPKJCM_02506</name>
</gene>
<sequence length="111" mass="12379">MGKKVRHRSKFKIVTYSILGLIMLLFLAATLPPKNAVGTTMIINGASPMSVIRCHPKYHPKESKFFKMPVYSIPIKYAYTDQQAGGRVSAFAIRSFMGTFHVATPLNQFLG</sequence>
<dbReference type="EMBL" id="PUFL01000091">
    <property type="protein sequence ID" value="TDG88039.1"/>
    <property type="molecule type" value="Genomic_DNA"/>
</dbReference>
<name>A0A224VLR1_9LACO</name>
<reference evidence="1 3" key="1">
    <citation type="journal article" date="2017" name="Biosci Microbiota Food Health">
        <title>Genomic characterization reconfirms the taxonomic status of Lactobacillus parakefiri.</title>
        <authorList>
            <person name="Tanizawa Y."/>
            <person name="Kobayashi H."/>
            <person name="Kaminuma E."/>
            <person name="Sakamoto M."/>
            <person name="Ohkuma M."/>
            <person name="Nakamura Y."/>
            <person name="Arita M."/>
            <person name="Tohno M."/>
        </authorList>
    </citation>
    <scope>NUCLEOTIDE SEQUENCE [LARGE SCALE GENOMIC DNA]</scope>
    <source>
        <strain evidence="1 3">JCM 8573</strain>
    </source>
</reference>
<organism evidence="1 3">
    <name type="scientific">Lentilactobacillus parakefiri</name>
    <dbReference type="NCBI Taxonomy" id="152332"/>
    <lineage>
        <taxon>Bacteria</taxon>
        <taxon>Bacillati</taxon>
        <taxon>Bacillota</taxon>
        <taxon>Bacilli</taxon>
        <taxon>Lactobacillales</taxon>
        <taxon>Lactobacillaceae</taxon>
        <taxon>Lentilactobacillus</taxon>
    </lineage>
</organism>
<keyword evidence="4" id="KW-1185">Reference proteome</keyword>
<dbReference type="Proteomes" id="UP000214739">
    <property type="component" value="Unassembled WGS sequence"/>
</dbReference>
<comment type="caution">
    <text evidence="1">The sequence shown here is derived from an EMBL/GenBank/DDBJ whole genome shotgun (WGS) entry which is preliminary data.</text>
</comment>
<evidence type="ECO:0000313" key="2">
    <source>
        <dbReference type="EMBL" id="TDG88039.1"/>
    </source>
</evidence>
<protein>
    <submittedName>
        <fullName evidence="1">Uncharacterized protein</fullName>
    </submittedName>
</protein>